<evidence type="ECO:0000256" key="1">
    <source>
        <dbReference type="SAM" id="MobiDB-lite"/>
    </source>
</evidence>
<dbReference type="AlphaFoldDB" id="A0A6C0HRI6"/>
<protein>
    <submittedName>
        <fullName evidence="2">Uncharacterized protein</fullName>
    </submittedName>
</protein>
<sequence>MSKGATNLKLERPNSLSPERSKSPMNKRAKSSSPSSSTSPKAMNLSPTSSSSSSSSSSTCSTQVTNVACPNTYIPRVLTPDELRAFFTECSPEVFYILYVGAHGRHKSRDVDNFKSILLEPIKLNDKRVSIVKLGIAGLTTRSRAPRVGPDFDATRLLMENCYSATPRNKTIAELKLTSDKEGVGNISLLKVEGNTFTEERVYTNDTWQRDKRPLFLSDIYKAFNDLLLAKEGENDKEYGLLYLTACEPRGVSKGEVTSEVPSAERSKRNYEEMMRNTPRGTSLTDEIPFKVREKAIISRMSIESELNQRPLRNALFSNRTNLINQIFEPDETTNKQILDNIKESMEKAYDNLNDTRVVPEVQAVSQIPNSFSTSSQVSSPVSSQVSSPKKTHKAGGFDKFVKYLNLQTRKGRKGHKSRKGRKGHKSQKGIKSRKLYF</sequence>
<feature type="compositionally biased region" description="Basic residues" evidence="1">
    <location>
        <begin position="410"/>
        <end position="438"/>
    </location>
</feature>
<reference evidence="2" key="1">
    <citation type="journal article" date="2020" name="Nature">
        <title>Giant virus diversity and host interactions through global metagenomics.</title>
        <authorList>
            <person name="Schulz F."/>
            <person name="Roux S."/>
            <person name="Paez-Espino D."/>
            <person name="Jungbluth S."/>
            <person name="Walsh D.A."/>
            <person name="Denef V.J."/>
            <person name="McMahon K.D."/>
            <person name="Konstantinidis K.T."/>
            <person name="Eloe-Fadrosh E.A."/>
            <person name="Kyrpides N.C."/>
            <person name="Woyke T."/>
        </authorList>
    </citation>
    <scope>NUCLEOTIDE SEQUENCE</scope>
    <source>
        <strain evidence="2">GVMAG-M-3300023184-167</strain>
    </source>
</reference>
<dbReference type="EMBL" id="MN740007">
    <property type="protein sequence ID" value="QHT83262.1"/>
    <property type="molecule type" value="Genomic_DNA"/>
</dbReference>
<organism evidence="2">
    <name type="scientific">viral metagenome</name>
    <dbReference type="NCBI Taxonomy" id="1070528"/>
    <lineage>
        <taxon>unclassified sequences</taxon>
        <taxon>metagenomes</taxon>
        <taxon>organismal metagenomes</taxon>
    </lineage>
</organism>
<feature type="region of interest" description="Disordered" evidence="1">
    <location>
        <begin position="371"/>
        <end position="438"/>
    </location>
</feature>
<feature type="compositionally biased region" description="Low complexity" evidence="1">
    <location>
        <begin position="31"/>
        <end position="61"/>
    </location>
</feature>
<feature type="region of interest" description="Disordered" evidence="1">
    <location>
        <begin position="1"/>
        <end position="61"/>
    </location>
</feature>
<proteinExistence type="predicted"/>
<accession>A0A6C0HRI6</accession>
<name>A0A6C0HRI6_9ZZZZ</name>
<evidence type="ECO:0000313" key="2">
    <source>
        <dbReference type="EMBL" id="QHT83262.1"/>
    </source>
</evidence>
<feature type="compositionally biased region" description="Low complexity" evidence="1">
    <location>
        <begin position="373"/>
        <end position="389"/>
    </location>
</feature>